<comment type="subcellular location">
    <subcellularLocation>
        <location evidence="1">Membrane</location>
        <topology evidence="1">Multi-pass membrane protein</topology>
    </subcellularLocation>
</comment>
<evidence type="ECO:0000256" key="3">
    <source>
        <dbReference type="ARBA" id="ARBA00022989"/>
    </source>
</evidence>
<dbReference type="InterPro" id="IPR000537">
    <property type="entry name" value="UbiA_prenyltransferase"/>
</dbReference>
<feature type="transmembrane region" description="Helical" evidence="5">
    <location>
        <begin position="218"/>
        <end position="237"/>
    </location>
</feature>
<organism evidence="6 7">
    <name type="scientific">Phialocephala subalpina</name>
    <dbReference type="NCBI Taxonomy" id="576137"/>
    <lineage>
        <taxon>Eukaryota</taxon>
        <taxon>Fungi</taxon>
        <taxon>Dikarya</taxon>
        <taxon>Ascomycota</taxon>
        <taxon>Pezizomycotina</taxon>
        <taxon>Leotiomycetes</taxon>
        <taxon>Helotiales</taxon>
        <taxon>Mollisiaceae</taxon>
        <taxon>Phialocephala</taxon>
        <taxon>Phialocephala fortinii species complex</taxon>
    </lineage>
</organism>
<name>A0A1L7WE73_9HELO</name>
<evidence type="ECO:0000313" key="7">
    <source>
        <dbReference type="Proteomes" id="UP000184330"/>
    </source>
</evidence>
<reference evidence="6 7" key="1">
    <citation type="submission" date="2016-03" db="EMBL/GenBank/DDBJ databases">
        <authorList>
            <person name="Ploux O."/>
        </authorList>
    </citation>
    <scope>NUCLEOTIDE SEQUENCE [LARGE SCALE GENOMIC DNA]</scope>
    <source>
        <strain evidence="6 7">UAMH 11012</strain>
    </source>
</reference>
<dbReference type="GO" id="GO:0016765">
    <property type="term" value="F:transferase activity, transferring alkyl or aryl (other than methyl) groups"/>
    <property type="evidence" value="ECO:0007669"/>
    <property type="project" value="InterPro"/>
</dbReference>
<keyword evidence="7" id="KW-1185">Reference proteome</keyword>
<dbReference type="AlphaFoldDB" id="A0A1L7WE73"/>
<dbReference type="Pfam" id="PF01040">
    <property type="entry name" value="UbiA"/>
    <property type="match status" value="1"/>
</dbReference>
<keyword evidence="2 5" id="KW-0812">Transmembrane</keyword>
<dbReference type="PANTHER" id="PTHR42723:SF1">
    <property type="entry name" value="CHLOROPHYLL SYNTHASE, CHLOROPLASTIC"/>
    <property type="match status" value="1"/>
</dbReference>
<feature type="transmembrane region" description="Helical" evidence="5">
    <location>
        <begin position="142"/>
        <end position="159"/>
    </location>
</feature>
<keyword evidence="3 5" id="KW-1133">Transmembrane helix</keyword>
<evidence type="ECO:0000256" key="4">
    <source>
        <dbReference type="ARBA" id="ARBA00023136"/>
    </source>
</evidence>
<dbReference type="CDD" id="cd13965">
    <property type="entry name" value="PT_UbiA_3"/>
    <property type="match status" value="1"/>
</dbReference>
<keyword evidence="4 5" id="KW-0472">Membrane</keyword>
<protein>
    <recommendedName>
        <fullName evidence="8">Digeranylgeranylglyceryl phosphate synthase</fullName>
    </recommendedName>
</protein>
<evidence type="ECO:0000256" key="5">
    <source>
        <dbReference type="SAM" id="Phobius"/>
    </source>
</evidence>
<evidence type="ECO:0000256" key="2">
    <source>
        <dbReference type="ARBA" id="ARBA00022692"/>
    </source>
</evidence>
<dbReference type="OrthoDB" id="434972at2759"/>
<evidence type="ECO:0008006" key="8">
    <source>
        <dbReference type="Google" id="ProtNLM"/>
    </source>
</evidence>
<dbReference type="PANTHER" id="PTHR42723">
    <property type="entry name" value="CHLOROPHYLL SYNTHASE"/>
    <property type="match status" value="1"/>
</dbReference>
<dbReference type="EMBL" id="FJOG01000001">
    <property type="protein sequence ID" value="CZR51054.1"/>
    <property type="molecule type" value="Genomic_DNA"/>
</dbReference>
<feature type="transmembrane region" description="Helical" evidence="5">
    <location>
        <begin position="315"/>
        <end position="339"/>
    </location>
</feature>
<gene>
    <name evidence="6" type="ORF">PAC_00929</name>
</gene>
<dbReference type="InterPro" id="IPR050475">
    <property type="entry name" value="Prenyltransferase_related"/>
</dbReference>
<dbReference type="Proteomes" id="UP000184330">
    <property type="component" value="Unassembled WGS sequence"/>
</dbReference>
<accession>A0A1L7WE73</accession>
<sequence>MEILDLACDDAEPMIIHRIVEMEDMDLEDCKEPKQGIRACVLNHIKTIHLITKSDIKTTVYPATTFAFASALSGPLLTTDSIPTLLTVILRLPKAIVWTWLNLWIFNLANQRLPNSILEDSINKPWRVIPSGRLTPTQARRLLLISIPAVFLSTLYLGGRDESVGLMILTWVYNDLGAGDEVFFLRHVINALGFVSFGAGATQVACGFPLHSLNKTGYQWLAAICVIITCTIQFQDMEDQEGDRMRNRRTLPIVLGDSLTRWVNATVIIAFSLLAPMFWQLEYTGYLLPTVIGIVIAGRTLLLRNLAADKRTFKLWCLWLMTLYLLPLAKYQCILSRSWPDRS</sequence>
<feature type="transmembrane region" description="Helical" evidence="5">
    <location>
        <begin position="285"/>
        <end position="303"/>
    </location>
</feature>
<dbReference type="STRING" id="576137.A0A1L7WE73"/>
<evidence type="ECO:0000256" key="1">
    <source>
        <dbReference type="ARBA" id="ARBA00004141"/>
    </source>
</evidence>
<evidence type="ECO:0000313" key="6">
    <source>
        <dbReference type="EMBL" id="CZR51054.1"/>
    </source>
</evidence>
<dbReference type="GO" id="GO:0016020">
    <property type="term" value="C:membrane"/>
    <property type="evidence" value="ECO:0007669"/>
    <property type="project" value="UniProtKB-SubCell"/>
</dbReference>
<proteinExistence type="predicted"/>